<sequence>MDRIFYEPGDTPALASNHITIELDDTTAQSIVNGLITTLGEWGFTLDFLKANLVAVTIDGASVMVGNVNRVLQRLKDMISPEIITAGGENETETHTEGLESSENARRQMNWFQPEVSTSPLSNQFGREPQEITELNSMIIRSYGGTQTATHSKRGTFEPGIRNFFRCSHCSGSKTDHVIHQQLEGTTGLVTLLPSVPALGELRENPVQQASAFVALGEDIRGFHMYETGDSDAPPVTDYN</sequence>
<evidence type="ECO:0000313" key="1">
    <source>
        <dbReference type="EMBL" id="CAD7232259.1"/>
    </source>
</evidence>
<protein>
    <submittedName>
        <fullName evidence="1">Uncharacterized protein</fullName>
    </submittedName>
</protein>
<name>A0A7R8WIB7_9CRUS</name>
<reference evidence="1" key="1">
    <citation type="submission" date="2020-11" db="EMBL/GenBank/DDBJ databases">
        <authorList>
            <person name="Tran Van P."/>
        </authorList>
    </citation>
    <scope>NUCLEOTIDE SEQUENCE</scope>
</reference>
<proteinExistence type="predicted"/>
<organism evidence="1">
    <name type="scientific">Cyprideis torosa</name>
    <dbReference type="NCBI Taxonomy" id="163714"/>
    <lineage>
        <taxon>Eukaryota</taxon>
        <taxon>Metazoa</taxon>
        <taxon>Ecdysozoa</taxon>
        <taxon>Arthropoda</taxon>
        <taxon>Crustacea</taxon>
        <taxon>Oligostraca</taxon>
        <taxon>Ostracoda</taxon>
        <taxon>Podocopa</taxon>
        <taxon>Podocopida</taxon>
        <taxon>Cytherocopina</taxon>
        <taxon>Cytheroidea</taxon>
        <taxon>Cytherideidae</taxon>
        <taxon>Cyprideis</taxon>
    </lineage>
</organism>
<gene>
    <name evidence="1" type="ORF">CTOB1V02_LOCUS10097</name>
</gene>
<dbReference type="OrthoDB" id="6618461at2759"/>
<accession>A0A7R8WIB7</accession>
<dbReference type="EMBL" id="OB664436">
    <property type="protein sequence ID" value="CAD7232259.1"/>
    <property type="molecule type" value="Genomic_DNA"/>
</dbReference>
<dbReference type="AlphaFoldDB" id="A0A7R8WIB7"/>